<accession>A0A6A4WFJ6</accession>
<keyword evidence="3" id="KW-0963">Cytoplasm</keyword>
<proteinExistence type="inferred from homology"/>
<dbReference type="Gene3D" id="1.20.120.1900">
    <property type="entry name" value="Gamma-tubulin complex, C-terminal domain"/>
    <property type="match status" value="1"/>
</dbReference>
<dbReference type="Pfam" id="PF04130">
    <property type="entry name" value="GCP_C_terminal"/>
    <property type="match status" value="1"/>
</dbReference>
<keyword evidence="5" id="KW-0206">Cytoskeleton</keyword>
<keyword evidence="8" id="KW-1185">Reference proteome</keyword>
<dbReference type="GO" id="GO:0000922">
    <property type="term" value="C:spindle pole"/>
    <property type="evidence" value="ECO:0007669"/>
    <property type="project" value="InterPro"/>
</dbReference>
<comment type="subcellular location">
    <subcellularLocation>
        <location evidence="1">Cytoplasm</location>
        <location evidence="1">Cytoskeleton</location>
    </subcellularLocation>
</comment>
<organism evidence="7 8">
    <name type="scientific">Amphibalanus amphitrite</name>
    <name type="common">Striped barnacle</name>
    <name type="synonym">Balanus amphitrite</name>
    <dbReference type="NCBI Taxonomy" id="1232801"/>
    <lineage>
        <taxon>Eukaryota</taxon>
        <taxon>Metazoa</taxon>
        <taxon>Ecdysozoa</taxon>
        <taxon>Arthropoda</taxon>
        <taxon>Crustacea</taxon>
        <taxon>Multicrustacea</taxon>
        <taxon>Cirripedia</taxon>
        <taxon>Thoracica</taxon>
        <taxon>Thoracicalcarea</taxon>
        <taxon>Balanomorpha</taxon>
        <taxon>Balanoidea</taxon>
        <taxon>Balanidae</taxon>
        <taxon>Amphibalaninae</taxon>
        <taxon>Amphibalanus</taxon>
    </lineage>
</organism>
<dbReference type="OrthoDB" id="5860513at2759"/>
<comment type="caution">
    <text evidence="7">The sequence shown here is derived from an EMBL/GenBank/DDBJ whole genome shotgun (WGS) entry which is preliminary data.</text>
</comment>
<name>A0A6A4WFJ6_AMPAM</name>
<dbReference type="GO" id="GO:0051011">
    <property type="term" value="F:microtubule minus-end binding"/>
    <property type="evidence" value="ECO:0007669"/>
    <property type="project" value="TreeGrafter"/>
</dbReference>
<evidence type="ECO:0000256" key="2">
    <source>
        <dbReference type="ARBA" id="ARBA00010337"/>
    </source>
</evidence>
<dbReference type="GO" id="GO:0051225">
    <property type="term" value="P:spindle assembly"/>
    <property type="evidence" value="ECO:0007669"/>
    <property type="project" value="TreeGrafter"/>
</dbReference>
<evidence type="ECO:0000256" key="1">
    <source>
        <dbReference type="ARBA" id="ARBA00004245"/>
    </source>
</evidence>
<dbReference type="InterPro" id="IPR007259">
    <property type="entry name" value="GCP"/>
</dbReference>
<dbReference type="GO" id="GO:0000278">
    <property type="term" value="P:mitotic cell cycle"/>
    <property type="evidence" value="ECO:0007669"/>
    <property type="project" value="TreeGrafter"/>
</dbReference>
<evidence type="ECO:0000313" key="8">
    <source>
        <dbReference type="Proteomes" id="UP000440578"/>
    </source>
</evidence>
<evidence type="ECO:0000256" key="3">
    <source>
        <dbReference type="ARBA" id="ARBA00022490"/>
    </source>
</evidence>
<dbReference type="GO" id="GO:0031122">
    <property type="term" value="P:cytoplasmic microtubule organization"/>
    <property type="evidence" value="ECO:0007669"/>
    <property type="project" value="TreeGrafter"/>
</dbReference>
<feature type="domain" description="Gamma tubulin complex component C-terminal" evidence="6">
    <location>
        <begin position="2"/>
        <end position="116"/>
    </location>
</feature>
<gene>
    <name evidence="7" type="primary">Tubgcp3_1</name>
    <name evidence="7" type="ORF">FJT64_023495</name>
</gene>
<dbReference type="AlphaFoldDB" id="A0A6A4WFJ6"/>
<comment type="similarity">
    <text evidence="2">Belongs to the TUBGCP family.</text>
</comment>
<evidence type="ECO:0000256" key="4">
    <source>
        <dbReference type="ARBA" id="ARBA00022701"/>
    </source>
</evidence>
<dbReference type="Proteomes" id="UP000440578">
    <property type="component" value="Unassembled WGS sequence"/>
</dbReference>
<dbReference type="GO" id="GO:0000930">
    <property type="term" value="C:gamma-tubulin complex"/>
    <property type="evidence" value="ECO:0007669"/>
    <property type="project" value="TreeGrafter"/>
</dbReference>
<dbReference type="GO" id="GO:0007020">
    <property type="term" value="P:microtubule nucleation"/>
    <property type="evidence" value="ECO:0007669"/>
    <property type="project" value="InterPro"/>
</dbReference>
<evidence type="ECO:0000256" key="5">
    <source>
        <dbReference type="ARBA" id="ARBA00023212"/>
    </source>
</evidence>
<evidence type="ECO:0000313" key="7">
    <source>
        <dbReference type="EMBL" id="KAF0304773.1"/>
    </source>
</evidence>
<dbReference type="GO" id="GO:0051321">
    <property type="term" value="P:meiotic cell cycle"/>
    <property type="evidence" value="ECO:0007669"/>
    <property type="project" value="TreeGrafter"/>
</dbReference>
<evidence type="ECO:0000259" key="6">
    <source>
        <dbReference type="Pfam" id="PF04130"/>
    </source>
</evidence>
<protein>
    <submittedName>
        <fullName evidence="7">Gamma-tubulin complex component 3</fullName>
    </submittedName>
</protein>
<keyword evidence="4" id="KW-0493">Microtubule</keyword>
<sequence>MVMECSWADLTTKVKRAASLDEVIGAHTEFLSTIMSRALMDDRSQDMLHQLRVIYDLILQFQILQERLFNRVEEELTRRAQYAAQNMVLGFLMMLSSQEDLSLQYLSFRLDFNEHYRSKDSRLSLPLTYHHRRMSGIGVRL</sequence>
<dbReference type="EMBL" id="VIIS01000813">
    <property type="protein sequence ID" value="KAF0304773.1"/>
    <property type="molecule type" value="Genomic_DNA"/>
</dbReference>
<dbReference type="PANTHER" id="PTHR19302">
    <property type="entry name" value="GAMMA TUBULIN COMPLEX PROTEIN"/>
    <property type="match status" value="1"/>
</dbReference>
<dbReference type="InterPro" id="IPR040457">
    <property type="entry name" value="GCP_C"/>
</dbReference>
<dbReference type="GO" id="GO:0043015">
    <property type="term" value="F:gamma-tubulin binding"/>
    <property type="evidence" value="ECO:0007669"/>
    <property type="project" value="InterPro"/>
</dbReference>
<reference evidence="7 8" key="1">
    <citation type="submission" date="2019-07" db="EMBL/GenBank/DDBJ databases">
        <title>Draft genome assembly of a fouling barnacle, Amphibalanus amphitrite (Darwin, 1854): The first reference genome for Thecostraca.</title>
        <authorList>
            <person name="Kim W."/>
        </authorList>
    </citation>
    <scope>NUCLEOTIDE SEQUENCE [LARGE SCALE GENOMIC DNA]</scope>
    <source>
        <strain evidence="7">SNU_AA5</strain>
        <tissue evidence="7">Soma without cirri and trophi</tissue>
    </source>
</reference>
<dbReference type="GO" id="GO:0005874">
    <property type="term" value="C:microtubule"/>
    <property type="evidence" value="ECO:0007669"/>
    <property type="project" value="UniProtKB-KW"/>
</dbReference>
<dbReference type="PANTHER" id="PTHR19302:SF14">
    <property type="entry name" value="GAMMA-TUBULIN COMPLEX COMPONENT 3"/>
    <property type="match status" value="1"/>
</dbReference>
<dbReference type="InterPro" id="IPR042241">
    <property type="entry name" value="GCP_C_sf"/>
</dbReference>